<evidence type="ECO:0000256" key="9">
    <source>
        <dbReference type="PROSITE-ProRule" id="PRU00175"/>
    </source>
</evidence>
<dbReference type="Pfam" id="PF17121">
    <property type="entry name" value="zf-C3HC4_5"/>
    <property type="match status" value="1"/>
</dbReference>
<evidence type="ECO:0000256" key="6">
    <source>
        <dbReference type="ARBA" id="ARBA00023242"/>
    </source>
</evidence>
<evidence type="ECO:0000256" key="7">
    <source>
        <dbReference type="ARBA" id="ARBA00029873"/>
    </source>
</evidence>
<evidence type="ECO:0000256" key="8">
    <source>
        <dbReference type="ARBA" id="ARBA00033277"/>
    </source>
</evidence>
<dbReference type="PANTHER" id="PTHR12683">
    <property type="entry name" value="CDK-ACTIVATING KINASE ASSEMBLY FACTOR MAT1"/>
    <property type="match status" value="1"/>
</dbReference>
<keyword evidence="3" id="KW-0479">Metal-binding</keyword>
<dbReference type="GO" id="GO:0006289">
    <property type="term" value="P:nucleotide-excision repair"/>
    <property type="evidence" value="ECO:0007669"/>
    <property type="project" value="InterPro"/>
</dbReference>
<evidence type="ECO:0000313" key="13">
    <source>
        <dbReference type="Proteomes" id="UP001194580"/>
    </source>
</evidence>
<feature type="domain" description="RING-type" evidence="11">
    <location>
        <begin position="17"/>
        <end position="61"/>
    </location>
</feature>
<dbReference type="SMART" id="SM00184">
    <property type="entry name" value="RING"/>
    <property type="match status" value="1"/>
</dbReference>
<dbReference type="AlphaFoldDB" id="A0AAD4DKV9"/>
<evidence type="ECO:0000313" key="12">
    <source>
        <dbReference type="EMBL" id="KAG0280789.1"/>
    </source>
</evidence>
<proteinExistence type="predicted"/>
<evidence type="ECO:0000256" key="3">
    <source>
        <dbReference type="ARBA" id="ARBA00022723"/>
    </source>
</evidence>
<dbReference type="GO" id="GO:0006357">
    <property type="term" value="P:regulation of transcription by RNA polymerase II"/>
    <property type="evidence" value="ECO:0007669"/>
    <property type="project" value="TreeGrafter"/>
</dbReference>
<comment type="caution">
    <text evidence="12">The sequence shown here is derived from an EMBL/GenBank/DDBJ whole genome shotgun (WGS) entry which is preliminary data.</text>
</comment>
<dbReference type="GO" id="GO:0008270">
    <property type="term" value="F:zinc ion binding"/>
    <property type="evidence" value="ECO:0007669"/>
    <property type="project" value="UniProtKB-KW"/>
</dbReference>
<dbReference type="PANTHER" id="PTHR12683:SF13">
    <property type="entry name" value="CDK-ACTIVATING KINASE ASSEMBLY FACTOR MAT1"/>
    <property type="match status" value="1"/>
</dbReference>
<sequence length="364" mass="41547">MAATMTMNSSLLDDDVCPVCQTDRYLNPQMKLKVGPCFHKMCENCIERLFAHGPAPCPTCRQTLRKATFSEQTFEDLSVEKEVRIRKQMSSKFNKRREDFKSLKDYNDYLETVEDLTFKLVNEIDVETTKAAIDKFAAENRDLIRINADRLLNESRMATHRQEMLRKERQQQREAYLKELEAEQLAKSEDRKNLIQELATSDKSAKTILAARQAISLKKTSMRKTEVKPTTASSASSTPMFSDSYRWMQQSDDMDRRQQEEEDDQANDNFDPVQSQYMDVDLGVGYVNSVNNNKAHAGGLVYPLLTSSIGVKDLYIEPLGTGMRLDMSVRLKTPILRCIFLDCSVGASLYFLTIAHLPILSTNA</sequence>
<gene>
    <name evidence="12" type="primary">TFB3</name>
    <name evidence="12" type="ORF">BGZ95_008694</name>
</gene>
<dbReference type="Pfam" id="PF06391">
    <property type="entry name" value="MAT1"/>
    <property type="match status" value="1"/>
</dbReference>
<evidence type="ECO:0000256" key="1">
    <source>
        <dbReference type="ARBA" id="ARBA00004123"/>
    </source>
</evidence>
<dbReference type="Gene3D" id="3.30.40.10">
    <property type="entry name" value="Zinc/RING finger domain, C3HC4 (zinc finger)"/>
    <property type="match status" value="1"/>
</dbReference>
<dbReference type="GO" id="GO:0005675">
    <property type="term" value="C:transcription factor TFIIH holo complex"/>
    <property type="evidence" value="ECO:0007669"/>
    <property type="project" value="InterPro"/>
</dbReference>
<keyword evidence="5" id="KW-0862">Zinc</keyword>
<keyword evidence="6" id="KW-0539">Nucleus</keyword>
<dbReference type="PROSITE" id="PS00518">
    <property type="entry name" value="ZF_RING_1"/>
    <property type="match status" value="1"/>
</dbReference>
<evidence type="ECO:0000256" key="10">
    <source>
        <dbReference type="SAM" id="MobiDB-lite"/>
    </source>
</evidence>
<dbReference type="PROSITE" id="PS50089">
    <property type="entry name" value="ZF_RING_2"/>
    <property type="match status" value="1"/>
</dbReference>
<dbReference type="InterPro" id="IPR001841">
    <property type="entry name" value="Znf_RING"/>
</dbReference>
<keyword evidence="4 9" id="KW-0863">Zinc-finger</keyword>
<feature type="region of interest" description="Disordered" evidence="10">
    <location>
        <begin position="221"/>
        <end position="272"/>
    </location>
</feature>
<protein>
    <recommendedName>
        <fullName evidence="2">RNA polymerase II transcription factor B subunit 3</fullName>
    </recommendedName>
    <alternativeName>
        <fullName evidence="8">RNA polymerase II transcription factor B 38 kDa subunit</fullName>
    </alternativeName>
    <alternativeName>
        <fullName evidence="7">RNA polymerase II transcription factor B p38 subunit</fullName>
    </alternativeName>
</protein>
<evidence type="ECO:0000259" key="11">
    <source>
        <dbReference type="PROSITE" id="PS50089"/>
    </source>
</evidence>
<dbReference type="GO" id="GO:0061575">
    <property type="term" value="F:cyclin-dependent protein serine/threonine kinase activator activity"/>
    <property type="evidence" value="ECO:0007669"/>
    <property type="project" value="InterPro"/>
</dbReference>
<dbReference type="InterPro" id="IPR013083">
    <property type="entry name" value="Znf_RING/FYVE/PHD"/>
</dbReference>
<dbReference type="InterPro" id="IPR004575">
    <property type="entry name" value="MAT1/Tfb3"/>
</dbReference>
<dbReference type="Proteomes" id="UP001194580">
    <property type="component" value="Unassembled WGS sequence"/>
</dbReference>
<dbReference type="NCBIfam" id="TIGR00570">
    <property type="entry name" value="cdk7"/>
    <property type="match status" value="1"/>
</dbReference>
<name>A0AAD4DKV9_9FUNG</name>
<organism evidence="12 13">
    <name type="scientific">Linnemannia exigua</name>
    <dbReference type="NCBI Taxonomy" id="604196"/>
    <lineage>
        <taxon>Eukaryota</taxon>
        <taxon>Fungi</taxon>
        <taxon>Fungi incertae sedis</taxon>
        <taxon>Mucoromycota</taxon>
        <taxon>Mortierellomycotina</taxon>
        <taxon>Mortierellomycetes</taxon>
        <taxon>Mortierellales</taxon>
        <taxon>Mortierellaceae</taxon>
        <taxon>Linnemannia</taxon>
    </lineage>
</organism>
<evidence type="ECO:0000256" key="2">
    <source>
        <dbReference type="ARBA" id="ARBA00022257"/>
    </source>
</evidence>
<evidence type="ECO:0000256" key="4">
    <source>
        <dbReference type="ARBA" id="ARBA00022771"/>
    </source>
</evidence>
<dbReference type="InterPro" id="IPR015877">
    <property type="entry name" value="MAT1_centre"/>
</dbReference>
<reference evidence="12" key="1">
    <citation type="journal article" date="2020" name="Fungal Divers.">
        <title>Resolving the Mortierellaceae phylogeny through synthesis of multi-gene phylogenetics and phylogenomics.</title>
        <authorList>
            <person name="Vandepol N."/>
            <person name="Liber J."/>
            <person name="Desiro A."/>
            <person name="Na H."/>
            <person name="Kennedy M."/>
            <person name="Barry K."/>
            <person name="Grigoriev I.V."/>
            <person name="Miller A.N."/>
            <person name="O'Donnell K."/>
            <person name="Stajich J.E."/>
            <person name="Bonito G."/>
        </authorList>
    </citation>
    <scope>NUCLEOTIDE SEQUENCE</scope>
    <source>
        <strain evidence="12">NRRL 28262</strain>
    </source>
</reference>
<evidence type="ECO:0000256" key="5">
    <source>
        <dbReference type="ARBA" id="ARBA00022833"/>
    </source>
</evidence>
<accession>A0AAD4DKV9</accession>
<comment type="subcellular location">
    <subcellularLocation>
        <location evidence="1">Nucleus</location>
    </subcellularLocation>
</comment>
<keyword evidence="13" id="KW-1185">Reference proteome</keyword>
<dbReference type="InterPro" id="IPR017907">
    <property type="entry name" value="Znf_RING_CS"/>
</dbReference>
<dbReference type="SUPFAM" id="SSF57850">
    <property type="entry name" value="RING/U-box"/>
    <property type="match status" value="1"/>
</dbReference>
<dbReference type="FunFam" id="3.30.40.10:FF:000037">
    <property type="entry name" value="Cdk-activating kinase assembly factor MAT1, centre"/>
    <property type="match status" value="1"/>
</dbReference>
<dbReference type="EMBL" id="JAAAIL010000047">
    <property type="protein sequence ID" value="KAG0280789.1"/>
    <property type="molecule type" value="Genomic_DNA"/>
</dbReference>